<reference evidence="1" key="1">
    <citation type="journal article" date="2014" name="Front. Microbiol.">
        <title>High frequency of phylogenetically diverse reductive dehalogenase-homologous genes in deep subseafloor sedimentary metagenomes.</title>
        <authorList>
            <person name="Kawai M."/>
            <person name="Futagami T."/>
            <person name="Toyoda A."/>
            <person name="Takaki Y."/>
            <person name="Nishi S."/>
            <person name="Hori S."/>
            <person name="Arai W."/>
            <person name="Tsubouchi T."/>
            <person name="Morono Y."/>
            <person name="Uchiyama I."/>
            <person name="Ito T."/>
            <person name="Fujiyama A."/>
            <person name="Inagaki F."/>
            <person name="Takami H."/>
        </authorList>
    </citation>
    <scope>NUCLEOTIDE SEQUENCE</scope>
    <source>
        <strain evidence="1">Expedition CK06-06</strain>
    </source>
</reference>
<sequence length="129" mass="13691">EKVSFITLGPSAAIIFIIDGDGVAITPGEKGHIEIPFACIIEGVTMLADRSGSIVVDIWKNVYGSFPPSNTDSITSSTPPTINAARNSQNSTLIGWTRALAVGDILAFNVNSCTDITRVTINLKIIRSE</sequence>
<comment type="caution">
    <text evidence="1">The sequence shown here is derived from an EMBL/GenBank/DDBJ whole genome shotgun (WGS) entry which is preliminary data.</text>
</comment>
<dbReference type="EMBL" id="BARU01023436">
    <property type="protein sequence ID" value="GAH53099.1"/>
    <property type="molecule type" value="Genomic_DNA"/>
</dbReference>
<organism evidence="1">
    <name type="scientific">marine sediment metagenome</name>
    <dbReference type="NCBI Taxonomy" id="412755"/>
    <lineage>
        <taxon>unclassified sequences</taxon>
        <taxon>metagenomes</taxon>
        <taxon>ecological metagenomes</taxon>
    </lineage>
</organism>
<dbReference type="AlphaFoldDB" id="X1HH06"/>
<gene>
    <name evidence="1" type="ORF">S03H2_38036</name>
</gene>
<feature type="non-terminal residue" evidence="1">
    <location>
        <position position="1"/>
    </location>
</feature>
<name>X1HH06_9ZZZZ</name>
<evidence type="ECO:0000313" key="1">
    <source>
        <dbReference type="EMBL" id="GAH53099.1"/>
    </source>
</evidence>
<proteinExistence type="predicted"/>
<accession>X1HH06</accession>
<protein>
    <submittedName>
        <fullName evidence="1">Uncharacterized protein</fullName>
    </submittedName>
</protein>